<proteinExistence type="predicted"/>
<dbReference type="SMART" id="SM00530">
    <property type="entry name" value="HTH_XRE"/>
    <property type="match status" value="1"/>
</dbReference>
<sequence length="185" mass="20251">MLPNVESIKQMRQKLGITQKKLAGMTGVSTSMINQIESGRSQPSYETAKKIFENLSNLESRSSSHKAGDFCSKDIVKLKPSNTLHDAIKKMHELSISQIPVFDGKEIVGVVSEDGIVKHLADVGEAELKNAKLADTMDPVPPIVDFETPANVLVPLIRYSKCILVTKKSKIVGIITASDTLKMME</sequence>
<comment type="caution">
    <text evidence="5">The sequence shown here is derived from an EMBL/GenBank/DDBJ whole genome shotgun (WGS) entry which is preliminary data.</text>
</comment>
<dbReference type="Pfam" id="PF00571">
    <property type="entry name" value="CBS"/>
    <property type="match status" value="1"/>
</dbReference>
<dbReference type="Gene3D" id="1.10.260.40">
    <property type="entry name" value="lambda repressor-like DNA-binding domains"/>
    <property type="match status" value="1"/>
</dbReference>
<dbReference type="InterPro" id="IPR017158">
    <property type="entry name" value="Tscrpt-reg_CBS-contain_prd"/>
</dbReference>
<dbReference type="AlphaFoldDB" id="A0A081RPY6"/>
<dbReference type="PANTHER" id="PTHR48108">
    <property type="entry name" value="CBS DOMAIN-CONTAINING PROTEIN CBSX2, CHLOROPLASTIC"/>
    <property type="match status" value="1"/>
</dbReference>
<dbReference type="InterPro" id="IPR010982">
    <property type="entry name" value="Lambda_DNA-bd_dom_sf"/>
</dbReference>
<dbReference type="PIRSF" id="PIRSF037253">
    <property type="entry name" value="HTH_CBS_prd"/>
    <property type="match status" value="1"/>
</dbReference>
<evidence type="ECO:0000313" key="5">
    <source>
        <dbReference type="EMBL" id="KEQ57259.1"/>
    </source>
</evidence>
<dbReference type="GO" id="GO:0003677">
    <property type="term" value="F:DNA binding"/>
    <property type="evidence" value="ECO:0007669"/>
    <property type="project" value="InterPro"/>
</dbReference>
<dbReference type="SUPFAM" id="SSF54631">
    <property type="entry name" value="CBS-domain pair"/>
    <property type="match status" value="1"/>
</dbReference>
<evidence type="ECO:0000256" key="2">
    <source>
        <dbReference type="PROSITE-ProRule" id="PRU00703"/>
    </source>
</evidence>
<dbReference type="EMBL" id="JOKN01000002">
    <property type="protein sequence ID" value="KEQ57259.1"/>
    <property type="molecule type" value="Genomic_DNA"/>
</dbReference>
<evidence type="ECO:0000259" key="3">
    <source>
        <dbReference type="PROSITE" id="PS50943"/>
    </source>
</evidence>
<dbReference type="InterPro" id="IPR051462">
    <property type="entry name" value="CBS_domain-containing"/>
</dbReference>
<accession>A0A081RPY6</accession>
<dbReference type="CDD" id="cd02205">
    <property type="entry name" value="CBS_pair_SF"/>
    <property type="match status" value="1"/>
</dbReference>
<dbReference type="Pfam" id="PF01381">
    <property type="entry name" value="HTH_3"/>
    <property type="match status" value="1"/>
</dbReference>
<dbReference type="PROSITE" id="PS50943">
    <property type="entry name" value="HTH_CROC1"/>
    <property type="match status" value="1"/>
</dbReference>
<keyword evidence="6" id="KW-1185">Reference proteome</keyword>
<dbReference type="SUPFAM" id="SSF47413">
    <property type="entry name" value="lambda repressor-like DNA-binding domains"/>
    <property type="match status" value="1"/>
</dbReference>
<gene>
    <name evidence="5" type="primary">guaB</name>
    <name evidence="5" type="ORF">AAA799N04_00209</name>
</gene>
<dbReference type="SMART" id="SM00116">
    <property type="entry name" value="CBS"/>
    <property type="match status" value="1"/>
</dbReference>
<dbReference type="Proteomes" id="UP000028059">
    <property type="component" value="Unassembled WGS sequence"/>
</dbReference>
<dbReference type="CDD" id="cd00093">
    <property type="entry name" value="HTH_XRE"/>
    <property type="match status" value="1"/>
</dbReference>
<protein>
    <submittedName>
        <fullName evidence="5">Inosine-5'-monophosphate dehydrogenase protein</fullName>
        <ecNumber evidence="5">4.2.1.22</ecNumber>
    </submittedName>
</protein>
<feature type="domain" description="HTH cro/C1-type" evidence="3">
    <location>
        <begin position="8"/>
        <end position="51"/>
    </location>
</feature>
<reference evidence="5 6" key="1">
    <citation type="submission" date="2014-06" db="EMBL/GenBank/DDBJ databases">
        <authorList>
            <person name="Ngugi D.K."/>
            <person name="Blom J."/>
            <person name="Alam I."/>
            <person name="Rashid M."/>
            <person name="Ba Alawi W."/>
            <person name="Zhang G."/>
            <person name="Hikmawan T."/>
            <person name="Guan Y."/>
            <person name="Antunes A."/>
            <person name="Siam R."/>
            <person name="ElDorry H."/>
            <person name="Bajic V."/>
            <person name="Stingl U."/>
        </authorList>
    </citation>
    <scope>NUCLEOTIDE SEQUENCE [LARGE SCALE GENOMIC DNA]</scope>
    <source>
        <strain evidence="5">SCGC AAA799-N04</strain>
    </source>
</reference>
<name>A0A081RPY6_9ARCH</name>
<dbReference type="PROSITE" id="PS51371">
    <property type="entry name" value="CBS"/>
    <property type="match status" value="1"/>
</dbReference>
<evidence type="ECO:0000256" key="1">
    <source>
        <dbReference type="ARBA" id="ARBA00022737"/>
    </source>
</evidence>
<dbReference type="EC" id="4.2.1.22" evidence="5"/>
<organism evidence="5 6">
    <name type="scientific">Marine Group I thaumarchaeote SCGC AAA799-N04</name>
    <dbReference type="NCBI Taxonomy" id="1502293"/>
    <lineage>
        <taxon>Archaea</taxon>
        <taxon>Nitrososphaerota</taxon>
        <taxon>Marine Group I</taxon>
    </lineage>
</organism>
<dbReference type="InterPro" id="IPR046342">
    <property type="entry name" value="CBS_dom_sf"/>
</dbReference>
<evidence type="ECO:0000313" key="6">
    <source>
        <dbReference type="Proteomes" id="UP000028059"/>
    </source>
</evidence>
<keyword evidence="2" id="KW-0129">CBS domain</keyword>
<dbReference type="PATRIC" id="fig|1502293.3.peg.197"/>
<dbReference type="InterPro" id="IPR000644">
    <property type="entry name" value="CBS_dom"/>
</dbReference>
<dbReference type="PANTHER" id="PTHR48108:SF27">
    <property type="entry name" value="TRANSCRIPTIONAL REGULATOR, XRE FAMILY"/>
    <property type="match status" value="1"/>
</dbReference>
<keyword evidence="5" id="KW-0456">Lyase</keyword>
<evidence type="ECO:0000259" key="4">
    <source>
        <dbReference type="PROSITE" id="PS51371"/>
    </source>
</evidence>
<feature type="domain" description="CBS" evidence="4">
    <location>
        <begin position="71"/>
        <end position="127"/>
    </location>
</feature>
<keyword evidence="1" id="KW-0677">Repeat</keyword>
<dbReference type="InterPro" id="IPR001387">
    <property type="entry name" value="Cro/C1-type_HTH"/>
</dbReference>
<dbReference type="Gene3D" id="3.10.580.10">
    <property type="entry name" value="CBS-domain"/>
    <property type="match status" value="1"/>
</dbReference>
<dbReference type="GO" id="GO:0004122">
    <property type="term" value="F:cystathionine beta-synthase activity"/>
    <property type="evidence" value="ECO:0007669"/>
    <property type="project" value="UniProtKB-EC"/>
</dbReference>